<sequence length="508" mass="57202">MKIHLFVIPVLFFFSRTYGQSQYLDSTFNGTGFLKSDYKAESYDETTLIKLSNNTLYATGRVSITDYKFYESGFGVLKHKLTSGLDETFGNSGKAHYYYDSYHQADYTKDFHEFADGSLLYLSGMGLVKTDKNGALDANFGFHGKQEFEPGGNKQYNKLLILPDGKIYVFGQKDDNLYLERYNSDGFLDFSFGNQGTQMFDLGTNEEINDAKLMNNGEILIIGHSQKQINNNTSGNYRHNFIRKISQDGTLNPNFIFDNVTGMYDQVGDFKKILLNDDESFAYIINQVNDCNHRVLKINMQNLTFSNLFYASVGGPFPCDILNPQYSINDIALHKNQIYIAGNEHSGSSTAMWITRYNLDGTIDSSFADQGKFNYFLSPESTNNSLQSIQVDSDGTVYGGGKLDYDFLVFKISKTITLDVNENNSENKILKVYPNPVTDFLFADVKSLNGKEITISVYDLSGKLVKKQMVNANSGSKISINLSGLLAGNYVVKYKSQNFSESVRIIKK</sequence>
<proteinExistence type="predicted"/>
<reference evidence="3 4" key="1">
    <citation type="submission" date="2019-03" db="EMBL/GenBank/DDBJ databases">
        <title>Genomic Encyclopedia of Type Strains, Phase III (KMG-III): the genomes of soil and plant-associated and newly described type strains.</title>
        <authorList>
            <person name="Whitman W."/>
        </authorList>
    </citation>
    <scope>NUCLEOTIDE SEQUENCE [LARGE SCALE GENOMIC DNA]</scope>
    <source>
        <strain evidence="3 4">CGMCC 1.12802</strain>
    </source>
</reference>
<evidence type="ECO:0000256" key="1">
    <source>
        <dbReference type="ARBA" id="ARBA00022729"/>
    </source>
</evidence>
<name>A0A4R8I6B8_9FLAO</name>
<dbReference type="Pfam" id="PF17164">
    <property type="entry name" value="DUF5122"/>
    <property type="match status" value="2"/>
</dbReference>
<dbReference type="EMBL" id="SOEO01000002">
    <property type="protein sequence ID" value="TDX84507.1"/>
    <property type="molecule type" value="Genomic_DNA"/>
</dbReference>
<protein>
    <submittedName>
        <fullName evidence="3">Putative delta-60 repeat protein/predicted secreted protein (Por secretion system target)</fullName>
    </submittedName>
</protein>
<dbReference type="Pfam" id="PF18962">
    <property type="entry name" value="Por_Secre_tail"/>
    <property type="match status" value="1"/>
</dbReference>
<dbReference type="OrthoDB" id="9805017at2"/>
<dbReference type="NCBIfam" id="TIGR04183">
    <property type="entry name" value="Por_Secre_tail"/>
    <property type="match status" value="1"/>
</dbReference>
<comment type="caution">
    <text evidence="3">The sequence shown here is derived from an EMBL/GenBank/DDBJ whole genome shotgun (WGS) entry which is preliminary data.</text>
</comment>
<dbReference type="Proteomes" id="UP000295313">
    <property type="component" value="Unassembled WGS sequence"/>
</dbReference>
<organism evidence="3 4">
    <name type="scientific">Epilithonimonas xixisoli</name>
    <dbReference type="NCBI Taxonomy" id="1476462"/>
    <lineage>
        <taxon>Bacteria</taxon>
        <taxon>Pseudomonadati</taxon>
        <taxon>Bacteroidota</taxon>
        <taxon>Flavobacteriia</taxon>
        <taxon>Flavobacteriales</taxon>
        <taxon>Weeksellaceae</taxon>
        <taxon>Chryseobacterium group</taxon>
        <taxon>Epilithonimonas</taxon>
    </lineage>
</organism>
<dbReference type="RefSeq" id="WP_133944512.1">
    <property type="nucleotide sequence ID" value="NZ_SOEO01000002.1"/>
</dbReference>
<dbReference type="SUPFAM" id="SSF101898">
    <property type="entry name" value="NHL repeat"/>
    <property type="match status" value="1"/>
</dbReference>
<evidence type="ECO:0000259" key="2">
    <source>
        <dbReference type="Pfam" id="PF18962"/>
    </source>
</evidence>
<feature type="domain" description="Secretion system C-terminal sorting" evidence="2">
    <location>
        <begin position="432"/>
        <end position="502"/>
    </location>
</feature>
<dbReference type="InterPro" id="IPR013431">
    <property type="entry name" value="Delta_60_rpt"/>
</dbReference>
<evidence type="ECO:0000313" key="4">
    <source>
        <dbReference type="Proteomes" id="UP000295313"/>
    </source>
</evidence>
<gene>
    <name evidence="3" type="ORF">B0I22_2128</name>
</gene>
<accession>A0A4R8I6B8</accession>
<dbReference type="AlphaFoldDB" id="A0A4R8I6B8"/>
<dbReference type="NCBIfam" id="TIGR02608">
    <property type="entry name" value="delta_60_rpt"/>
    <property type="match status" value="2"/>
</dbReference>
<dbReference type="InterPro" id="IPR026444">
    <property type="entry name" value="Secre_tail"/>
</dbReference>
<evidence type="ECO:0000313" key="3">
    <source>
        <dbReference type="EMBL" id="TDX84507.1"/>
    </source>
</evidence>
<keyword evidence="1" id="KW-0732">Signal</keyword>
<keyword evidence="4" id="KW-1185">Reference proteome</keyword>
<dbReference type="Gene3D" id="2.80.10.50">
    <property type="match status" value="2"/>
</dbReference>